<dbReference type="AlphaFoldDB" id="A0AAU7W945"/>
<accession>A0AAU7W945</accession>
<dbReference type="RefSeq" id="WP_350347975.1">
    <property type="nucleotide sequence ID" value="NZ_CP158374.1"/>
</dbReference>
<protein>
    <submittedName>
        <fullName evidence="1">HAD family hydrolase</fullName>
        <ecNumber evidence="1">3.1.3.-</ecNumber>
    </submittedName>
</protein>
<dbReference type="InterPro" id="IPR023214">
    <property type="entry name" value="HAD_sf"/>
</dbReference>
<dbReference type="GO" id="GO:0016787">
    <property type="term" value="F:hydrolase activity"/>
    <property type="evidence" value="ECO:0007669"/>
    <property type="project" value="UniProtKB-KW"/>
</dbReference>
<reference evidence="1" key="1">
    <citation type="submission" date="2024-05" db="EMBL/GenBank/DDBJ databases">
        <authorList>
            <person name="Yu L."/>
        </authorList>
    </citation>
    <scope>NUCLEOTIDE SEQUENCE</scope>
    <source>
        <strain evidence="1">G08B096</strain>
    </source>
</reference>
<sequence length="317" mass="34760">MTGARPLPSWSDGPTRDAILAFVESVSSGPDALPEAERVAVFDNDGTLWTEKPMPVQLHFIVEGWKRQASADPSLADRQPYRAAVSGDLAWLGGALDRHYAGDDTDLKQMIGAILGSTAHESVERYAEQVAAFYREARHPVLHRPYREAIYQPMLELLRHLEQHGFTTYLVSGGDRDFMRPMSAEYYGIPVERVIGSAVGLEYDEASNEVRYGTAFDFMDDGPEKPIRIWTAIGRRPILAAGNSNGDVPMLTYVGGAPRSLSLLVHHDDDTGRGDQPYDAGAEQALAAASEHGFTVVSVRRDWATVFPADAERDASG</sequence>
<keyword evidence="1" id="KW-0378">Hydrolase</keyword>
<dbReference type="EMBL" id="CP158374">
    <property type="protein sequence ID" value="XBX81953.1"/>
    <property type="molecule type" value="Genomic_DNA"/>
</dbReference>
<organism evidence="1">
    <name type="scientific">Agromyces sp. G08B096</name>
    <dbReference type="NCBI Taxonomy" id="3156399"/>
    <lineage>
        <taxon>Bacteria</taxon>
        <taxon>Bacillati</taxon>
        <taxon>Actinomycetota</taxon>
        <taxon>Actinomycetes</taxon>
        <taxon>Micrococcales</taxon>
        <taxon>Microbacteriaceae</taxon>
        <taxon>Agromyces</taxon>
    </lineage>
</organism>
<evidence type="ECO:0000313" key="1">
    <source>
        <dbReference type="EMBL" id="XBX81953.1"/>
    </source>
</evidence>
<proteinExistence type="predicted"/>
<dbReference type="Pfam" id="PF12710">
    <property type="entry name" value="HAD"/>
    <property type="match status" value="1"/>
</dbReference>
<gene>
    <name evidence="1" type="ORF">ABIQ69_15245</name>
</gene>
<dbReference type="Gene3D" id="3.40.50.1000">
    <property type="entry name" value="HAD superfamily/HAD-like"/>
    <property type="match status" value="1"/>
</dbReference>
<dbReference type="SUPFAM" id="SSF56784">
    <property type="entry name" value="HAD-like"/>
    <property type="match status" value="1"/>
</dbReference>
<dbReference type="EC" id="3.1.3.-" evidence="1"/>
<name>A0AAU7W945_9MICO</name>
<dbReference type="InterPro" id="IPR036412">
    <property type="entry name" value="HAD-like_sf"/>
</dbReference>